<dbReference type="OrthoDB" id="8421304at2"/>
<proteinExistence type="predicted"/>
<name>A0A4Z0F8M4_9GAMM</name>
<comment type="caution">
    <text evidence="1">The sequence shown here is derived from an EMBL/GenBank/DDBJ whole genome shotgun (WGS) entry which is preliminary data.</text>
</comment>
<reference evidence="1 2" key="1">
    <citation type="journal article" date="2019" name="ISME J.">
        <title>Candidatus Macondimonas diazotrophica, a novel gammaproteobacterial genus dominating crude-oil-contaminated coastal sediments.</title>
        <authorList>
            <person name="Karthikeyan S."/>
            <person name="Konstantinidis K."/>
        </authorList>
    </citation>
    <scope>NUCLEOTIDE SEQUENCE [LARGE SCALE GENOMIC DNA]</scope>
    <source>
        <strain evidence="1 2">KTK01</strain>
    </source>
</reference>
<evidence type="ECO:0000313" key="1">
    <source>
        <dbReference type="EMBL" id="TFZ81625.1"/>
    </source>
</evidence>
<dbReference type="AlphaFoldDB" id="A0A4Z0F8M4"/>
<protein>
    <submittedName>
        <fullName evidence="1">Uncharacterized protein</fullName>
    </submittedName>
</protein>
<keyword evidence="2" id="KW-1185">Reference proteome</keyword>
<dbReference type="RefSeq" id="WP_135282590.1">
    <property type="nucleotide sequence ID" value="NZ_SRIO01000018.1"/>
</dbReference>
<evidence type="ECO:0000313" key="2">
    <source>
        <dbReference type="Proteomes" id="UP000297890"/>
    </source>
</evidence>
<dbReference type="Proteomes" id="UP000297890">
    <property type="component" value="Unassembled WGS sequence"/>
</dbReference>
<organism evidence="1 2">
    <name type="scientific">Candidatus Macondimonas diazotrophica</name>
    <dbReference type="NCBI Taxonomy" id="2305248"/>
    <lineage>
        <taxon>Bacteria</taxon>
        <taxon>Pseudomonadati</taxon>
        <taxon>Pseudomonadota</taxon>
        <taxon>Gammaproteobacteria</taxon>
        <taxon>Chromatiales</taxon>
        <taxon>Ectothiorhodospiraceae</taxon>
        <taxon>Candidatus Macondimonas</taxon>
    </lineage>
</organism>
<gene>
    <name evidence="1" type="ORF">E4680_11625</name>
</gene>
<dbReference type="EMBL" id="SRIO01000018">
    <property type="protein sequence ID" value="TFZ81625.1"/>
    <property type="molecule type" value="Genomic_DNA"/>
</dbReference>
<accession>A0A4Z0F8M4</accession>
<sequence>MSDLKAYAVTELDEGTGDIYFAKSNLEARKMGAAEFNGDELGGLRCVRAPWADDYAKIGQVPYIEKIDAGWWAECFHSGAVVSSDGISWGDEEAFPVEPRIGELYATPEYMWKHDLSKAVSRQIEAVAKHLMAEELRRRLPDARPILGSKALDGWHFHASCGSDFSYTIHQAIMSFAWPGASRGWASMTFREGKDDFSFWVAGGDRDRFLEWVKTQKERRHA</sequence>